<feature type="binding site" evidence="2">
    <location>
        <position position="47"/>
    </location>
    <ligand>
        <name>CoA</name>
        <dbReference type="ChEBI" id="CHEBI:57287"/>
    </ligand>
</feature>
<feature type="binding site" evidence="2">
    <location>
        <position position="39"/>
    </location>
    <ligand>
        <name>CoA</name>
        <dbReference type="ChEBI" id="CHEBI:57287"/>
    </ligand>
</feature>
<feature type="binding site" evidence="2">
    <location>
        <begin position="83"/>
        <end position="84"/>
    </location>
    <ligand>
        <name>CoA</name>
        <dbReference type="ChEBI" id="CHEBI:57287"/>
    </ligand>
</feature>
<dbReference type="Gene3D" id="3.90.470.20">
    <property type="entry name" value="4'-phosphopantetheinyl transferase domain"/>
    <property type="match status" value="1"/>
</dbReference>
<sequence>MIEELLPAAVATRESFGHLPESELYAEERELVAASVEQRRREFTTVRGCARRALAALGVPPAPILPDRRGAPRWPDGIVGSMTHSTGYQAAAVARRRDTVSIGIDAEPNEPLPSAGTLALVTLPEERRWLSRRQVLRPDVCWDRLLFSAKESVYKAWFPITGTWLDFEDALVTVDPDRGTFHARLLVPGPLADGIRLTGFSGRWMARRGMLLTAIALPARARVRHTPARHGLGTAHRALMGSG</sequence>
<dbReference type="GO" id="GO:0009366">
    <property type="term" value="C:enterobactin synthetase complex"/>
    <property type="evidence" value="ECO:0007669"/>
    <property type="project" value="InterPro"/>
</dbReference>
<comment type="cofactor">
    <cofactor evidence="3">
        <name>Mg(2+)</name>
        <dbReference type="ChEBI" id="CHEBI:18420"/>
    </cofactor>
</comment>
<reference evidence="6" key="1">
    <citation type="submission" date="2017-10" db="EMBL/GenBank/DDBJ databases">
        <title>Discovery of a new diol-containing polyketide by heterologous expression of a silent biosynthetic gene cluster from Streptomyces lavendulae FRI-5.</title>
        <authorList>
            <person name="Pait I.G.U."/>
            <person name="Kitani S."/>
            <person name="Roslan F.W."/>
            <person name="Ulanova D."/>
            <person name="Arai M."/>
            <person name="Ikeda H."/>
            <person name="Nihira T."/>
        </authorList>
    </citation>
    <scope>NUCLEOTIDE SEQUENCE</scope>
    <source>
        <strain evidence="6">FRI-5</strain>
    </source>
</reference>
<dbReference type="PANTHER" id="PTHR38096">
    <property type="entry name" value="ENTEROBACTIN SYNTHASE COMPONENT D"/>
    <property type="match status" value="1"/>
</dbReference>
<dbReference type="GO" id="GO:0005886">
    <property type="term" value="C:plasma membrane"/>
    <property type="evidence" value="ECO:0007669"/>
    <property type="project" value="TreeGrafter"/>
</dbReference>
<evidence type="ECO:0000259" key="5">
    <source>
        <dbReference type="Pfam" id="PF17837"/>
    </source>
</evidence>
<protein>
    <submittedName>
        <fullName evidence="6">Phosphopantetheinyl transferase</fullName>
    </submittedName>
</protein>
<dbReference type="InterPro" id="IPR041354">
    <property type="entry name" value="4PPT_N"/>
</dbReference>
<dbReference type="Pfam" id="PF01648">
    <property type="entry name" value="ACPS"/>
    <property type="match status" value="1"/>
</dbReference>
<dbReference type="InterPro" id="IPR037143">
    <property type="entry name" value="4-PPantetheinyl_Trfase_dom_sf"/>
</dbReference>
<dbReference type="AlphaFoldDB" id="A0A2Z5T1X0"/>
<feature type="binding site" evidence="3">
    <location>
        <position position="105"/>
    </location>
    <ligand>
        <name>Mg(2+)</name>
        <dbReference type="ChEBI" id="CHEBI:18420"/>
    </ligand>
</feature>
<keyword evidence="3" id="KW-0460">Magnesium</keyword>
<dbReference type="PRINTS" id="PR01399">
    <property type="entry name" value="ENTSNTHTASED"/>
</dbReference>
<evidence type="ECO:0000256" key="3">
    <source>
        <dbReference type="PIRSR" id="PIRSR603542-2"/>
    </source>
</evidence>
<evidence type="ECO:0000256" key="1">
    <source>
        <dbReference type="ARBA" id="ARBA00022679"/>
    </source>
</evidence>
<feature type="binding site" evidence="2">
    <location>
        <position position="151"/>
    </location>
    <ligand>
        <name>CoA</name>
        <dbReference type="ChEBI" id="CHEBI:57287"/>
    </ligand>
</feature>
<dbReference type="Pfam" id="PF17837">
    <property type="entry name" value="4PPT_N"/>
    <property type="match status" value="1"/>
</dbReference>
<feature type="domain" description="4'-phosphopantetheinyl transferase N-terminal" evidence="5">
    <location>
        <begin position="27"/>
        <end position="94"/>
    </location>
</feature>
<evidence type="ECO:0000259" key="4">
    <source>
        <dbReference type="Pfam" id="PF01648"/>
    </source>
</evidence>
<dbReference type="InterPro" id="IPR008278">
    <property type="entry name" value="4-PPantetheinyl_Trfase_dom"/>
</dbReference>
<keyword evidence="3" id="KW-0479">Metal-binding</keyword>
<dbReference type="GO" id="GO:0000287">
    <property type="term" value="F:magnesium ion binding"/>
    <property type="evidence" value="ECO:0007669"/>
    <property type="project" value="InterPro"/>
</dbReference>
<evidence type="ECO:0000313" key="6">
    <source>
        <dbReference type="EMBL" id="BBA84060.1"/>
    </source>
</evidence>
<dbReference type="InterPro" id="IPR003542">
    <property type="entry name" value="Enbac_synth_compD-like"/>
</dbReference>
<dbReference type="EMBL" id="LC330869">
    <property type="protein sequence ID" value="BBA84060.1"/>
    <property type="molecule type" value="Genomic_DNA"/>
</dbReference>
<feature type="binding site" evidence="2">
    <location>
        <position position="165"/>
    </location>
    <ligand>
        <name>CoA</name>
        <dbReference type="ChEBI" id="CHEBI:57287"/>
    </ligand>
</feature>
<dbReference type="SUPFAM" id="SSF56214">
    <property type="entry name" value="4'-phosphopantetheinyl transferase"/>
    <property type="match status" value="1"/>
</dbReference>
<dbReference type="GO" id="GO:0009239">
    <property type="term" value="P:enterobactin biosynthetic process"/>
    <property type="evidence" value="ECO:0007669"/>
    <property type="project" value="InterPro"/>
</dbReference>
<name>A0A2Z5T1X0_STRLA</name>
<feature type="binding site" evidence="3">
    <location>
        <position position="106"/>
    </location>
    <ligand>
        <name>Mg(2+)</name>
        <dbReference type="ChEBI" id="CHEBI:18420"/>
    </ligand>
</feature>
<dbReference type="GO" id="GO:0008897">
    <property type="term" value="F:holo-[acyl-carrier-protein] synthase activity"/>
    <property type="evidence" value="ECO:0007669"/>
    <property type="project" value="InterPro"/>
</dbReference>
<feature type="binding site" evidence="3">
    <location>
        <position position="107"/>
    </location>
    <ligand>
        <name>Mg(2+)</name>
        <dbReference type="ChEBI" id="CHEBI:18420"/>
    </ligand>
</feature>
<dbReference type="PANTHER" id="PTHR38096:SF1">
    <property type="entry name" value="ENTEROBACTIN SYNTHASE COMPONENT D"/>
    <property type="match status" value="1"/>
</dbReference>
<feature type="binding site" evidence="2">
    <location>
        <position position="105"/>
    </location>
    <ligand>
        <name>CoA</name>
        <dbReference type="ChEBI" id="CHEBI:57287"/>
    </ligand>
</feature>
<keyword evidence="1 6" id="KW-0808">Transferase</keyword>
<accession>A0A2Z5T1X0</accession>
<organism evidence="6">
    <name type="scientific">Streptomyces lavendulae</name>
    <dbReference type="NCBI Taxonomy" id="1914"/>
    <lineage>
        <taxon>Bacteria</taxon>
        <taxon>Bacillati</taxon>
        <taxon>Actinomycetota</taxon>
        <taxon>Actinomycetes</taxon>
        <taxon>Kitasatosporales</taxon>
        <taxon>Streptomycetaceae</taxon>
        <taxon>Streptomyces</taxon>
    </lineage>
</organism>
<feature type="domain" description="4'-phosphopantetheinyl transferase" evidence="4">
    <location>
        <begin position="101"/>
        <end position="179"/>
    </location>
</feature>
<evidence type="ECO:0000256" key="2">
    <source>
        <dbReference type="PIRSR" id="PIRSR603542-1"/>
    </source>
</evidence>
<proteinExistence type="predicted"/>
<feature type="binding site" evidence="2">
    <location>
        <position position="155"/>
    </location>
    <ligand>
        <name>CoA</name>
        <dbReference type="ChEBI" id="CHEBI:57287"/>
    </ligand>
</feature>